<dbReference type="AlphaFoldDB" id="A0A6A4H0I3"/>
<evidence type="ECO:0000313" key="3">
    <source>
        <dbReference type="Proteomes" id="UP000799118"/>
    </source>
</evidence>
<name>A0A6A4H0I3_9AGAR</name>
<reference evidence="2" key="1">
    <citation type="journal article" date="2019" name="Environ. Microbiol.">
        <title>Fungal ecological strategies reflected in gene transcription - a case study of two litter decomposers.</title>
        <authorList>
            <person name="Barbi F."/>
            <person name="Kohler A."/>
            <person name="Barry K."/>
            <person name="Baskaran P."/>
            <person name="Daum C."/>
            <person name="Fauchery L."/>
            <person name="Ihrmark K."/>
            <person name="Kuo A."/>
            <person name="LaButti K."/>
            <person name="Lipzen A."/>
            <person name="Morin E."/>
            <person name="Grigoriev I.V."/>
            <person name="Henrissat B."/>
            <person name="Lindahl B."/>
            <person name="Martin F."/>
        </authorList>
    </citation>
    <scope>NUCLEOTIDE SEQUENCE</scope>
    <source>
        <strain evidence="2">JB14</strain>
    </source>
</reference>
<feature type="region of interest" description="Disordered" evidence="1">
    <location>
        <begin position="466"/>
        <end position="500"/>
    </location>
</feature>
<evidence type="ECO:0000256" key="1">
    <source>
        <dbReference type="SAM" id="MobiDB-lite"/>
    </source>
</evidence>
<protein>
    <submittedName>
        <fullName evidence="2">Uncharacterized protein</fullName>
    </submittedName>
</protein>
<feature type="compositionally biased region" description="Polar residues" evidence="1">
    <location>
        <begin position="76"/>
        <end position="89"/>
    </location>
</feature>
<feature type="region of interest" description="Disordered" evidence="1">
    <location>
        <begin position="76"/>
        <end position="95"/>
    </location>
</feature>
<keyword evidence="3" id="KW-1185">Reference proteome</keyword>
<sequence>MSSGGRPKGSKNQEGHHAGGYREGSGRKSASQRGGTHQNLNGPSSLSRAGTQWVDQGNSQRNIAPIFLRQINRQTSSNSEAGESNNQDENLPAVDPSMPFHFIPECSDFQDFNPEFSGADGEESSGLINIYLNAVKDEINHYMQSHSKPKCYEAGDFWIRAPVPYFAFHKAVFSNNESVELDPARVECKKGTDADPLGCGKSWNYYDPLILRQFDPALVLNLPAYFTHRSGIDKNVMALIRACIARGVSAKALSEILRELRLSRHDTEELMYLHFIHTEKSKQERLNQSQWSYTPFPNYSDKLTYGGFSPSKDYINSVYIDFMENIRPILDQCMAAQSGYILKWDLSFKLPKYLMKLNGVMVFSALFTVVNEFEQVRFQAFVPTKALTHVRSSLEALVKSLKEHGHPQPVLGFTDNIASDEKTFLECIPSFGIDIAPIDLNEFSDLPLAKLPDVVKSEVGITELDADEEEEESMFDSVIDEPDDDMDMQADDQETDESEANDAMDIDTPAEPKKMISRILADSEKSLSVAFSDTILVPDAGDKKRMEAFLEKKKLTWKMVQSKSPQWLWKRVRRQIPLSEVLHPILKKFFDCWGPVECSVQKLPLFSSETWQKANAVLHDILKGWVSDPTDIPLYSLEGYDKNGLPLYHSSPELADALVADWHHRHNVNAASKHKYGTYHEGHYEPWIEHDILDLKADIQWTKTHVPEQWRVVLETDPLTFPPTSEKFGITRISDEIRIANDFNVTEEVLDSEVEITEVPESLSSHFSGIPSQLRFGRLSGKQRNSYTYLAGVQGTKYAVTPIHTKEEYELFNKLVKIGGEFAAVRGKPNFETMVVYWSSKANGTNIFYKLKEHLSTFYKKWNELRIINQTMVQSHNARQPHQQHIQSEMYVAQTLEPSHRAHPGTNILPSNHEHMGINPTHLDEPVPGDSNEPDDAMQIDNNDFNGSGTGIQSSQLPMSEKRDRLNELFGMFDSSGESMFTVAPTAKVAAPDVFIYTCKLP</sequence>
<dbReference type="OrthoDB" id="1920326at2759"/>
<evidence type="ECO:0000313" key="2">
    <source>
        <dbReference type="EMBL" id="KAE9390707.1"/>
    </source>
</evidence>
<gene>
    <name evidence="2" type="ORF">BT96DRAFT_1002033</name>
</gene>
<dbReference type="EMBL" id="ML769649">
    <property type="protein sequence ID" value="KAE9390707.1"/>
    <property type="molecule type" value="Genomic_DNA"/>
</dbReference>
<accession>A0A6A4H0I3</accession>
<dbReference type="Proteomes" id="UP000799118">
    <property type="component" value="Unassembled WGS sequence"/>
</dbReference>
<feature type="compositionally biased region" description="Polar residues" evidence="1">
    <location>
        <begin position="28"/>
        <end position="53"/>
    </location>
</feature>
<feature type="region of interest" description="Disordered" evidence="1">
    <location>
        <begin position="1"/>
        <end position="53"/>
    </location>
</feature>
<organism evidence="2 3">
    <name type="scientific">Gymnopus androsaceus JB14</name>
    <dbReference type="NCBI Taxonomy" id="1447944"/>
    <lineage>
        <taxon>Eukaryota</taxon>
        <taxon>Fungi</taxon>
        <taxon>Dikarya</taxon>
        <taxon>Basidiomycota</taxon>
        <taxon>Agaricomycotina</taxon>
        <taxon>Agaricomycetes</taxon>
        <taxon>Agaricomycetidae</taxon>
        <taxon>Agaricales</taxon>
        <taxon>Marasmiineae</taxon>
        <taxon>Omphalotaceae</taxon>
        <taxon>Gymnopus</taxon>
    </lineage>
</organism>
<proteinExistence type="predicted"/>